<proteinExistence type="predicted"/>
<organism evidence="2 3">
    <name type="scientific">Myotis brandtii</name>
    <name type="common">Brandt's bat</name>
    <dbReference type="NCBI Taxonomy" id="109478"/>
    <lineage>
        <taxon>Eukaryota</taxon>
        <taxon>Metazoa</taxon>
        <taxon>Chordata</taxon>
        <taxon>Craniata</taxon>
        <taxon>Vertebrata</taxon>
        <taxon>Euteleostomi</taxon>
        <taxon>Mammalia</taxon>
        <taxon>Eutheria</taxon>
        <taxon>Laurasiatheria</taxon>
        <taxon>Chiroptera</taxon>
        <taxon>Yangochiroptera</taxon>
        <taxon>Vespertilionidae</taxon>
        <taxon>Myotis</taxon>
    </lineage>
</organism>
<reference evidence="2 3" key="1">
    <citation type="journal article" date="2013" name="Nat. Commun.">
        <title>Genome analysis reveals insights into physiology and longevity of the Brandt's bat Myotis brandtii.</title>
        <authorList>
            <person name="Seim I."/>
            <person name="Fang X."/>
            <person name="Xiong Z."/>
            <person name="Lobanov A.V."/>
            <person name="Huang Z."/>
            <person name="Ma S."/>
            <person name="Feng Y."/>
            <person name="Turanov A.A."/>
            <person name="Zhu Y."/>
            <person name="Lenz T.L."/>
            <person name="Gerashchenko M.V."/>
            <person name="Fan D."/>
            <person name="Hee Yim S."/>
            <person name="Yao X."/>
            <person name="Jordan D."/>
            <person name="Xiong Y."/>
            <person name="Ma Y."/>
            <person name="Lyapunov A.N."/>
            <person name="Chen G."/>
            <person name="Kulakova O.I."/>
            <person name="Sun Y."/>
            <person name="Lee S.G."/>
            <person name="Bronson R.T."/>
            <person name="Moskalev A.A."/>
            <person name="Sunyaev S.R."/>
            <person name="Zhang G."/>
            <person name="Krogh A."/>
            <person name="Wang J."/>
            <person name="Gladyshev V.N."/>
        </authorList>
    </citation>
    <scope>NUCLEOTIDE SEQUENCE [LARGE SCALE GENOMIC DNA]</scope>
</reference>
<evidence type="ECO:0000313" key="3">
    <source>
        <dbReference type="Proteomes" id="UP000052978"/>
    </source>
</evidence>
<keyword evidence="3" id="KW-1185">Reference proteome</keyword>
<evidence type="ECO:0000313" key="2">
    <source>
        <dbReference type="EMBL" id="EPQ15286.1"/>
    </source>
</evidence>
<dbReference type="InterPro" id="IPR057304">
    <property type="entry name" value="PDE8-like_REC_N"/>
</dbReference>
<accession>S7NDJ0</accession>
<evidence type="ECO:0000259" key="1">
    <source>
        <dbReference type="Pfam" id="PF23198"/>
    </source>
</evidence>
<feature type="domain" description="PDE8-like REC N-terminal" evidence="1">
    <location>
        <begin position="1"/>
        <end position="45"/>
    </location>
</feature>
<dbReference type="AlphaFoldDB" id="S7NDJ0"/>
<protein>
    <submittedName>
        <fullName evidence="2">High affinity cAMP-specific and IBMX-insensitive 3',5'-cyclic phosphodiesterase 8A</fullName>
    </submittedName>
</protein>
<dbReference type="Proteomes" id="UP000052978">
    <property type="component" value="Unassembled WGS sequence"/>
</dbReference>
<gene>
    <name evidence="2" type="ORF">D623_10013194</name>
</gene>
<name>S7NDJ0_MYOBR</name>
<sequence>MSLIGAGFTRRRYGENPSLLACYAELLQLEFGEVWSQLKLRACNSVFTALEKDAIQITSEDNYIQEWQGVYHAKNGDNVPQNVKIIPVIGQGGKIRHYVSIIRVNNGNSKAEKITESVHSDTPAVDSQR</sequence>
<dbReference type="Pfam" id="PF23198">
    <property type="entry name" value="PDE8A_N"/>
    <property type="match status" value="1"/>
</dbReference>
<dbReference type="EMBL" id="KE164124">
    <property type="protein sequence ID" value="EPQ15286.1"/>
    <property type="molecule type" value="Genomic_DNA"/>
</dbReference>